<evidence type="ECO:0000313" key="2">
    <source>
        <dbReference type="Proteomes" id="UP000004277"/>
    </source>
</evidence>
<protein>
    <submittedName>
        <fullName evidence="1">Entericidin A/B family lipoprotein</fullName>
    </submittedName>
</protein>
<evidence type="ECO:0000313" key="1">
    <source>
        <dbReference type="EMBL" id="TMS58237.1"/>
    </source>
</evidence>
<comment type="caution">
    <text evidence="1">The sequence shown here is derived from an EMBL/GenBank/DDBJ whole genome shotgun (WGS) entry which is preliminary data.</text>
</comment>
<dbReference type="EMBL" id="AKCV02000015">
    <property type="protein sequence ID" value="TMS58237.1"/>
    <property type="molecule type" value="Genomic_DNA"/>
</dbReference>
<proteinExistence type="predicted"/>
<reference evidence="1" key="1">
    <citation type="submission" date="2019-05" db="EMBL/GenBank/DDBJ databases">
        <title>Revised genome assembly of Burkholderiaceae (previously Ralstonia) sp. PBA.</title>
        <authorList>
            <person name="Gan H.M."/>
        </authorList>
    </citation>
    <scope>NUCLEOTIDE SEQUENCE</scope>
    <source>
        <strain evidence="1">PBA</strain>
    </source>
</reference>
<sequence>MSVNWSKFKETRVKRFFLSLLTLAVLAGCNTMAGLGRDTQAAGQKLENAAKR</sequence>
<dbReference type="Proteomes" id="UP000004277">
    <property type="component" value="Unassembled WGS sequence"/>
</dbReference>
<keyword evidence="1" id="KW-0449">Lipoprotein</keyword>
<gene>
    <name evidence="1" type="ORF">MW7_005650</name>
</gene>
<organism evidence="1 2">
    <name type="scientific">Imbroritus primus</name>
    <dbReference type="NCBI Taxonomy" id="3058603"/>
    <lineage>
        <taxon>Bacteria</taxon>
        <taxon>Pseudomonadati</taxon>
        <taxon>Pseudomonadota</taxon>
        <taxon>Betaproteobacteria</taxon>
        <taxon>Burkholderiales</taxon>
        <taxon>Burkholderiaceae</taxon>
        <taxon>Imbroritus</taxon>
    </lineage>
</organism>
<name>A0ACD3SPY8_9BURK</name>
<accession>A0ACD3SPY8</accession>
<keyword evidence="2" id="KW-1185">Reference proteome</keyword>